<evidence type="ECO:0000259" key="2">
    <source>
        <dbReference type="Pfam" id="PF08398"/>
    </source>
</evidence>
<dbReference type="GO" id="GO:0050482">
    <property type="term" value="P:arachidonate secretion"/>
    <property type="evidence" value="ECO:0007669"/>
    <property type="project" value="InterPro"/>
</dbReference>
<dbReference type="Proteomes" id="UP000290759">
    <property type="component" value="Unassembled WGS sequence"/>
</dbReference>
<dbReference type="GO" id="GO:0005198">
    <property type="term" value="F:structural molecule activity"/>
    <property type="evidence" value="ECO:0007669"/>
    <property type="project" value="InterPro"/>
</dbReference>
<dbReference type="OrthoDB" id="8087013at2"/>
<dbReference type="GO" id="GO:0004623">
    <property type="term" value="F:phospholipase A2 activity"/>
    <property type="evidence" value="ECO:0007669"/>
    <property type="project" value="InterPro"/>
</dbReference>
<feature type="region of interest" description="Disordered" evidence="1">
    <location>
        <begin position="63"/>
        <end position="86"/>
    </location>
</feature>
<dbReference type="InterPro" id="IPR036444">
    <property type="entry name" value="PLipase_A2_dom_sf"/>
</dbReference>
<organism evidence="3 4">
    <name type="scientific">Lichenibacterium minor</name>
    <dbReference type="NCBI Taxonomy" id="2316528"/>
    <lineage>
        <taxon>Bacteria</taxon>
        <taxon>Pseudomonadati</taxon>
        <taxon>Pseudomonadota</taxon>
        <taxon>Alphaproteobacteria</taxon>
        <taxon>Hyphomicrobiales</taxon>
        <taxon>Lichenihabitantaceae</taxon>
        <taxon>Lichenibacterium</taxon>
    </lineage>
</organism>
<keyword evidence="4" id="KW-1185">Reference proteome</keyword>
<reference evidence="3 4" key="1">
    <citation type="submission" date="2018-12" db="EMBL/GenBank/DDBJ databases">
        <authorList>
            <person name="Grouzdev D.S."/>
            <person name="Krutkina M.S."/>
        </authorList>
    </citation>
    <scope>NUCLEOTIDE SEQUENCE [LARGE SCALE GENOMIC DNA]</scope>
    <source>
        <strain evidence="3 4">RmlP026</strain>
    </source>
</reference>
<feature type="domain" description="Phospholipase A2-like" evidence="2">
    <location>
        <begin position="9"/>
        <end position="41"/>
    </location>
</feature>
<evidence type="ECO:0000313" key="3">
    <source>
        <dbReference type="EMBL" id="RYC29701.1"/>
    </source>
</evidence>
<dbReference type="EMBL" id="QYBB01000043">
    <property type="protein sequence ID" value="RYC29701.1"/>
    <property type="molecule type" value="Genomic_DNA"/>
</dbReference>
<dbReference type="AlphaFoldDB" id="A0A4Q2U417"/>
<proteinExistence type="predicted"/>
<dbReference type="RefSeq" id="WP_129229192.1">
    <property type="nucleotide sequence ID" value="NZ_QYBB01000043.1"/>
</dbReference>
<evidence type="ECO:0000313" key="4">
    <source>
        <dbReference type="Proteomes" id="UP000290759"/>
    </source>
</evidence>
<comment type="caution">
    <text evidence="3">The sequence shown here is derived from an EMBL/GenBank/DDBJ whole genome shotgun (WGS) entry which is preliminary data.</text>
</comment>
<gene>
    <name evidence="3" type="ORF">D3273_22625</name>
</gene>
<sequence length="86" mass="8919">MHGQLVYHGNYCGPGNKGAHPAPVDALDAACMRHDACVKDFKIPSCGCNARLAEAATAVAADRSAPAEEREAADFTARGAQALPCH</sequence>
<dbReference type="GO" id="GO:0006644">
    <property type="term" value="P:phospholipid metabolic process"/>
    <property type="evidence" value="ECO:0007669"/>
    <property type="project" value="InterPro"/>
</dbReference>
<dbReference type="SUPFAM" id="SSF48619">
    <property type="entry name" value="Phospholipase A2, PLA2"/>
    <property type="match status" value="1"/>
</dbReference>
<accession>A0A4Q2U417</accession>
<dbReference type="InterPro" id="IPR013607">
    <property type="entry name" value="Phospholipase_A2-like"/>
</dbReference>
<name>A0A4Q2U417_9HYPH</name>
<evidence type="ECO:0000256" key="1">
    <source>
        <dbReference type="SAM" id="MobiDB-lite"/>
    </source>
</evidence>
<dbReference type="Pfam" id="PF08398">
    <property type="entry name" value="Phospholip_A2_4"/>
    <property type="match status" value="1"/>
</dbReference>
<protein>
    <recommendedName>
        <fullName evidence="2">Phospholipase A2-like domain-containing protein</fullName>
    </recommendedName>
</protein>
<reference evidence="3 4" key="2">
    <citation type="submission" date="2019-02" db="EMBL/GenBank/DDBJ databases">
        <title>'Lichenibacterium ramalinii' gen. nov. sp. nov., 'Lichenibacterium minor' gen. nov. sp. nov.</title>
        <authorList>
            <person name="Pankratov T."/>
        </authorList>
    </citation>
    <scope>NUCLEOTIDE SEQUENCE [LARGE SCALE GENOMIC DNA]</scope>
    <source>
        <strain evidence="3 4">RmlP026</strain>
    </source>
</reference>
<dbReference type="Gene3D" id="1.20.90.10">
    <property type="entry name" value="Phospholipase A2 domain"/>
    <property type="match status" value="1"/>
</dbReference>